<keyword evidence="1" id="KW-0812">Transmembrane</keyword>
<protein>
    <recommendedName>
        <fullName evidence="4">MARVEL domain-containing protein</fullName>
    </recommendedName>
</protein>
<feature type="transmembrane region" description="Helical" evidence="1">
    <location>
        <begin position="15"/>
        <end position="39"/>
    </location>
</feature>
<evidence type="ECO:0000313" key="3">
    <source>
        <dbReference type="Proteomes" id="UP001303373"/>
    </source>
</evidence>
<name>A0AAQ3MAN8_9PEZI</name>
<feature type="transmembrane region" description="Helical" evidence="1">
    <location>
        <begin position="147"/>
        <end position="167"/>
    </location>
</feature>
<evidence type="ECO:0000256" key="1">
    <source>
        <dbReference type="SAM" id="Phobius"/>
    </source>
</evidence>
<sequence>MGLIKGGASRLFETFLYLLTFLVSAVILGIQSYFLAVLADRKKQGAVIPKRYKAIEGISGIAVVYTFFAVLLTCCFGGITPLALLAIVIDVLLIGGMIAIVIESHGGQGSCSNGTGYNPLGQLDQDGFDHQVTYAVHYKTACGLNKAIFACGIIGAILFLCTAVFQIQLMRSHKKQKAYGPGPDNNYTSGKKTGFFARRKANKVAKRDAEMGPTGTAVNGGGLTAGAHDTRPSHETGYTGSTVAGPNTYDKVETGYGAGYHTQPTGTATNY</sequence>
<reference evidence="2 3" key="1">
    <citation type="submission" date="2023-11" db="EMBL/GenBank/DDBJ databases">
        <title>An acidophilic fungus is an integral part of prey digestion in a carnivorous sundew plant.</title>
        <authorList>
            <person name="Tsai I.J."/>
        </authorList>
    </citation>
    <scope>NUCLEOTIDE SEQUENCE [LARGE SCALE GENOMIC DNA]</scope>
    <source>
        <strain evidence="2">169a</strain>
    </source>
</reference>
<gene>
    <name evidence="2" type="ORF">R9X50_00700000</name>
</gene>
<dbReference type="Proteomes" id="UP001303373">
    <property type="component" value="Chromosome 12"/>
</dbReference>
<keyword evidence="1" id="KW-1133">Transmembrane helix</keyword>
<evidence type="ECO:0000313" key="2">
    <source>
        <dbReference type="EMBL" id="WPH04115.1"/>
    </source>
</evidence>
<accession>A0AAQ3MAN8</accession>
<evidence type="ECO:0008006" key="4">
    <source>
        <dbReference type="Google" id="ProtNLM"/>
    </source>
</evidence>
<feature type="transmembrane region" description="Helical" evidence="1">
    <location>
        <begin position="60"/>
        <end position="89"/>
    </location>
</feature>
<dbReference type="AlphaFoldDB" id="A0AAQ3MAN8"/>
<keyword evidence="1" id="KW-0472">Membrane</keyword>
<organism evidence="2 3">
    <name type="scientific">Acrodontium crateriforme</name>
    <dbReference type="NCBI Taxonomy" id="150365"/>
    <lineage>
        <taxon>Eukaryota</taxon>
        <taxon>Fungi</taxon>
        <taxon>Dikarya</taxon>
        <taxon>Ascomycota</taxon>
        <taxon>Pezizomycotina</taxon>
        <taxon>Dothideomycetes</taxon>
        <taxon>Dothideomycetidae</taxon>
        <taxon>Mycosphaerellales</taxon>
        <taxon>Teratosphaeriaceae</taxon>
        <taxon>Acrodontium</taxon>
    </lineage>
</organism>
<keyword evidence="3" id="KW-1185">Reference proteome</keyword>
<dbReference type="EMBL" id="CP138591">
    <property type="protein sequence ID" value="WPH04115.1"/>
    <property type="molecule type" value="Genomic_DNA"/>
</dbReference>
<proteinExistence type="predicted"/>